<dbReference type="SUPFAM" id="SSF52283">
    <property type="entry name" value="Formate/glycerate dehydrogenase catalytic domain-like"/>
    <property type="match status" value="1"/>
</dbReference>
<feature type="domain" description="D-isomer specific 2-hydroxyacid dehydrogenase NAD-binding" evidence="6">
    <location>
        <begin position="110"/>
        <end position="289"/>
    </location>
</feature>
<name>A0A1D2LVK5_BROTH</name>
<dbReference type="RefSeq" id="WP_069125796.1">
    <property type="nucleotide sequence ID" value="NZ_CP023483.1"/>
</dbReference>
<accession>A0A1D2LVK5</accession>
<evidence type="ECO:0000256" key="3">
    <source>
        <dbReference type="ARBA" id="ARBA00023027"/>
    </source>
</evidence>
<dbReference type="InterPro" id="IPR036291">
    <property type="entry name" value="NAD(P)-bd_dom_sf"/>
</dbReference>
<dbReference type="KEGG" id="bths:CNY62_12065"/>
<dbReference type="PROSITE" id="PS00671">
    <property type="entry name" value="D_2_HYDROXYACID_DH_3"/>
    <property type="match status" value="1"/>
</dbReference>
<dbReference type="CDD" id="cd12162">
    <property type="entry name" value="2-Hacid_dh_4"/>
    <property type="match status" value="1"/>
</dbReference>
<dbReference type="OrthoDB" id="9805416at2"/>
<dbReference type="PROSITE" id="PS00670">
    <property type="entry name" value="D_2_HYDROXYACID_DH_2"/>
    <property type="match status" value="1"/>
</dbReference>
<dbReference type="InterPro" id="IPR006139">
    <property type="entry name" value="D-isomer_2_OHA_DH_cat_dom"/>
</dbReference>
<reference evidence="7 8" key="1">
    <citation type="submission" date="2017-09" db="EMBL/GenBank/DDBJ databases">
        <title>Complete Genome Sequences of Two Strains of the Meat Spoilage Bacterium Brochothrix thermosphacta Isolated from Ground Chicken.</title>
        <authorList>
            <person name="Paoli G.C."/>
            <person name="Wijey C."/>
            <person name="Chen C.-Y."/>
            <person name="Nguyen L."/>
            <person name="Yan X."/>
            <person name="Irwin P.L."/>
        </authorList>
    </citation>
    <scope>NUCLEOTIDE SEQUENCE [LARGE SCALE GENOMIC DNA]</scope>
    <source>
        <strain evidence="7 8">BI</strain>
    </source>
</reference>
<dbReference type="Pfam" id="PF00389">
    <property type="entry name" value="2-Hacid_dh"/>
    <property type="match status" value="1"/>
</dbReference>
<keyword evidence="8" id="KW-1185">Reference proteome</keyword>
<dbReference type="InterPro" id="IPR029753">
    <property type="entry name" value="D-isomer_DH_CS"/>
</dbReference>
<feature type="domain" description="D-isomer specific 2-hydroxyacid dehydrogenase catalytic" evidence="5">
    <location>
        <begin position="19"/>
        <end position="321"/>
    </location>
</feature>
<dbReference type="GO" id="GO:0051287">
    <property type="term" value="F:NAD binding"/>
    <property type="evidence" value="ECO:0007669"/>
    <property type="project" value="InterPro"/>
</dbReference>
<dbReference type="AlphaFoldDB" id="A0A1D2LVK5"/>
<evidence type="ECO:0000256" key="4">
    <source>
        <dbReference type="RuleBase" id="RU003719"/>
    </source>
</evidence>
<dbReference type="InterPro" id="IPR050418">
    <property type="entry name" value="D-iso_2-hydroxyacid_DH_PdxB"/>
</dbReference>
<dbReference type="Pfam" id="PF02826">
    <property type="entry name" value="2-Hacid_dh_C"/>
    <property type="match status" value="1"/>
</dbReference>
<dbReference type="Proteomes" id="UP000243591">
    <property type="component" value="Chromosome"/>
</dbReference>
<evidence type="ECO:0000256" key="2">
    <source>
        <dbReference type="ARBA" id="ARBA00023002"/>
    </source>
</evidence>
<sequence length="321" mass="35078">MKMVILDGYGLNPGDISWAPLETLGEISVYDRTPENDTALIIERIGDARIIFTNKVPITQEVMLACPQLEYIGVLATGYNVVDIEAAKEKHIVVTNVPSYGTDAVAQFTFALLLEIASQVGLHNRSVKAGDWQNSPDFTYWKQPLFELAGKTLGLVGYGLIAQKVAEIAVVFGMKVIYYNHRPKQSKTQGVKQVTLSDVYHEADIISLHVPQMPETTQMINNEAIQQMKEDVILINTSRGGLLDEEAVAAALNTGKIAALGADVVTKEPILAANPLLTAKNCYLTPHIAWAPVEARERLLGIAVDNVKKFLEGTPQNNVAN</sequence>
<dbReference type="Gene3D" id="3.40.50.720">
    <property type="entry name" value="NAD(P)-binding Rossmann-like Domain"/>
    <property type="match status" value="2"/>
</dbReference>
<dbReference type="PANTHER" id="PTHR43761:SF1">
    <property type="entry name" value="D-ISOMER SPECIFIC 2-HYDROXYACID DEHYDROGENASE CATALYTIC DOMAIN-CONTAINING PROTEIN-RELATED"/>
    <property type="match status" value="1"/>
</dbReference>
<evidence type="ECO:0000256" key="1">
    <source>
        <dbReference type="ARBA" id="ARBA00005854"/>
    </source>
</evidence>
<dbReference type="PANTHER" id="PTHR43761">
    <property type="entry name" value="D-ISOMER SPECIFIC 2-HYDROXYACID DEHYDROGENASE FAMILY PROTEIN (AFU_ORTHOLOGUE AFUA_1G13630)"/>
    <property type="match status" value="1"/>
</dbReference>
<proteinExistence type="inferred from homology"/>
<comment type="similarity">
    <text evidence="1 4">Belongs to the D-isomer specific 2-hydroxyacid dehydrogenase family.</text>
</comment>
<dbReference type="SUPFAM" id="SSF51735">
    <property type="entry name" value="NAD(P)-binding Rossmann-fold domains"/>
    <property type="match status" value="1"/>
</dbReference>
<gene>
    <name evidence="7" type="ORF">CNY62_12065</name>
</gene>
<keyword evidence="3" id="KW-0520">NAD</keyword>
<dbReference type="STRING" id="2756.BFR44_04010"/>
<dbReference type="EMBL" id="CP023483">
    <property type="protein sequence ID" value="ATF27036.1"/>
    <property type="molecule type" value="Genomic_DNA"/>
</dbReference>
<dbReference type="InterPro" id="IPR006140">
    <property type="entry name" value="D-isomer_DH_NAD-bd"/>
</dbReference>
<protein>
    <submittedName>
        <fullName evidence="7">Hydroxyacid dehydrogenase</fullName>
    </submittedName>
</protein>
<organism evidence="7 8">
    <name type="scientific">Brochothrix thermosphacta</name>
    <name type="common">Microbacterium thermosphactum</name>
    <dbReference type="NCBI Taxonomy" id="2756"/>
    <lineage>
        <taxon>Bacteria</taxon>
        <taxon>Bacillati</taxon>
        <taxon>Bacillota</taxon>
        <taxon>Bacilli</taxon>
        <taxon>Bacillales</taxon>
        <taxon>Listeriaceae</taxon>
        <taxon>Brochothrix</taxon>
    </lineage>
</organism>
<dbReference type="FunFam" id="3.40.50.720:FF:000203">
    <property type="entry name" value="D-3-phosphoglycerate dehydrogenase (SerA)"/>
    <property type="match status" value="1"/>
</dbReference>
<evidence type="ECO:0000313" key="8">
    <source>
        <dbReference type="Proteomes" id="UP000243591"/>
    </source>
</evidence>
<dbReference type="GO" id="GO:0016616">
    <property type="term" value="F:oxidoreductase activity, acting on the CH-OH group of donors, NAD or NADP as acceptor"/>
    <property type="evidence" value="ECO:0007669"/>
    <property type="project" value="InterPro"/>
</dbReference>
<keyword evidence="2 4" id="KW-0560">Oxidoreductase</keyword>
<evidence type="ECO:0000259" key="5">
    <source>
        <dbReference type="Pfam" id="PF00389"/>
    </source>
</evidence>
<evidence type="ECO:0000259" key="6">
    <source>
        <dbReference type="Pfam" id="PF02826"/>
    </source>
</evidence>
<evidence type="ECO:0000313" key="7">
    <source>
        <dbReference type="EMBL" id="ATF27036.1"/>
    </source>
</evidence>